<name>A0AA36G304_9BILA</name>
<dbReference type="Proteomes" id="UP001177023">
    <property type="component" value="Unassembled WGS sequence"/>
</dbReference>
<evidence type="ECO:0000313" key="1">
    <source>
        <dbReference type="EMBL" id="CAJ0577623.1"/>
    </source>
</evidence>
<reference evidence="1" key="1">
    <citation type="submission" date="2023-06" db="EMBL/GenBank/DDBJ databases">
        <authorList>
            <person name="Delattre M."/>
        </authorList>
    </citation>
    <scope>NUCLEOTIDE SEQUENCE</scope>
    <source>
        <strain evidence="1">AF72</strain>
    </source>
</reference>
<feature type="non-terminal residue" evidence="1">
    <location>
        <position position="1"/>
    </location>
</feature>
<sequence>MTTVSSPTNLLPDRKIVDEPCIPSFSQKAGFDPSGRYYFQVYRIEFTATNPSHIYVSYNVEVIDIVMENSTEYKVGPFFDLQLAIDIYPLNSNEFLLYTAGHGPIRQHFVRLDSGTRTGFPYFTRNYSMNRDGEPRVEINDIQLCHLKTNVLVVAQQRNNSGLYLAFLAPILPWEGNTEDLSALLKKMEASLSPKGLTLSVKRNPQVLHDDATVLFHVQNAFLGVPMPMMVLVVNIRRKTFELVELRTDPKTGFPNSSPGSMTPPYRIKFAGCHSDTLIAAANNSKELTWWRVALYQLLRNVSRQILNLLLFYPGQLPPRWLTIALIRMRIRCDHWRYNLLFTEQTRVGFLNTRTWTWKEATKVADGLRFSLCQPVASATGACYLAYMDKDQAMWLRRLHNPKRVLSLKCLAEARALSSNEMKSECQAISRLFY</sequence>
<protein>
    <submittedName>
        <fullName evidence="1">Uncharacterized protein</fullName>
    </submittedName>
</protein>
<organism evidence="1 2">
    <name type="scientific">Mesorhabditis spiculigera</name>
    <dbReference type="NCBI Taxonomy" id="96644"/>
    <lineage>
        <taxon>Eukaryota</taxon>
        <taxon>Metazoa</taxon>
        <taxon>Ecdysozoa</taxon>
        <taxon>Nematoda</taxon>
        <taxon>Chromadorea</taxon>
        <taxon>Rhabditida</taxon>
        <taxon>Rhabditina</taxon>
        <taxon>Rhabditomorpha</taxon>
        <taxon>Rhabditoidea</taxon>
        <taxon>Rhabditidae</taxon>
        <taxon>Mesorhabditinae</taxon>
        <taxon>Mesorhabditis</taxon>
    </lineage>
</organism>
<dbReference type="EMBL" id="CATQJA010002651">
    <property type="protein sequence ID" value="CAJ0577623.1"/>
    <property type="molecule type" value="Genomic_DNA"/>
</dbReference>
<dbReference type="AlphaFoldDB" id="A0AA36G304"/>
<gene>
    <name evidence="1" type="ORF">MSPICULIGERA_LOCUS15893</name>
</gene>
<comment type="caution">
    <text evidence="1">The sequence shown here is derived from an EMBL/GenBank/DDBJ whole genome shotgun (WGS) entry which is preliminary data.</text>
</comment>
<keyword evidence="2" id="KW-1185">Reference proteome</keyword>
<accession>A0AA36G304</accession>
<evidence type="ECO:0000313" key="2">
    <source>
        <dbReference type="Proteomes" id="UP001177023"/>
    </source>
</evidence>
<proteinExistence type="predicted"/>